<feature type="signal peptide" evidence="1">
    <location>
        <begin position="1"/>
        <end position="23"/>
    </location>
</feature>
<name>A0A1J5UIZ1_9GAMM</name>
<dbReference type="RefSeq" id="WP_071564868.1">
    <property type="nucleotide sequence ID" value="NZ_FQNS01000072.1"/>
</dbReference>
<dbReference type="OrthoDB" id="7103884at2"/>
<comment type="caution">
    <text evidence="2">The sequence shown here is derived from an EMBL/GenBank/DDBJ whole genome shotgun (WGS) entry which is preliminary data.</text>
</comment>
<evidence type="ECO:0000313" key="3">
    <source>
        <dbReference type="Proteomes" id="UP000182798"/>
    </source>
</evidence>
<dbReference type="Proteomes" id="UP000182798">
    <property type="component" value="Unassembled WGS sequence"/>
</dbReference>
<feature type="chain" id="PRO_5009636005" evidence="1">
    <location>
        <begin position="24"/>
        <end position="541"/>
    </location>
</feature>
<protein>
    <submittedName>
        <fullName evidence="2">Uncharacterized protein</fullName>
    </submittedName>
</protein>
<dbReference type="EMBL" id="MIQH01000774">
    <property type="protein sequence ID" value="OIR24231.1"/>
    <property type="molecule type" value="Genomic_DNA"/>
</dbReference>
<organism evidence="2 3">
    <name type="scientific">Bathymodiolus thermophilus thioautotrophic gill symbiont</name>
    <dbReference type="NCBI Taxonomy" id="2360"/>
    <lineage>
        <taxon>Bacteria</taxon>
        <taxon>Pseudomonadati</taxon>
        <taxon>Pseudomonadota</taxon>
        <taxon>Gammaproteobacteria</taxon>
        <taxon>sulfur-oxidizing symbionts</taxon>
    </lineage>
</organism>
<sequence length="541" mass="61182">MILTKFNFLTLIFSALLTFNINAGTCTPLEDDELDEQISQQESGSFTEDSVPTESEYVASVDENISEVSIETSTFLEDGVLEAAELITLEEAALALGVIGIVALAGFVSYNVLKIWLNPYATTDQKVESTIAQIPFVGMVAAFYYEKYKYSKKQEKVYVTLINTSNESHYAINNLEVTDLKAYVLKIEEWLTKAINGTTITAILEDVNKKLLRDYAKQYLSSVKKIGNSLPRIYAKQWMKASPDFIKLDVALKKATAGEENTLPSIISSQTLTLCGINDTTNFLNFTNKSSNQIKRCLGGIFYDYRAHFNAYSLDDTITISVPDRKHKQASYSSYKEVVKNVTFRDLLTSYAKTYNHFLSNTKISYANSIYQNKAKVERMVCLKQKTDGENFLLKARAGALNLAKKRFEKKNNVNKYGQSLNNVCWQQFNQSPDSHYYCKAYLKYDSLKDTSIAPALAKINALQVVIENAYNNCLEGGTINTDTDPHKEFIYALNHDRFYPMLDEDNVAKLFVNVFRGIKSNLMLSVAGYSKIFYENKKQK</sequence>
<proteinExistence type="predicted"/>
<keyword evidence="1" id="KW-0732">Signal</keyword>
<gene>
    <name evidence="2" type="ORF">BGC33_09780</name>
</gene>
<evidence type="ECO:0000256" key="1">
    <source>
        <dbReference type="SAM" id="SignalP"/>
    </source>
</evidence>
<accession>A0A1J5UIZ1</accession>
<reference evidence="3" key="1">
    <citation type="submission" date="2016-09" db="EMBL/GenBank/DDBJ databases">
        <title>Genome Sequence of Bathymodiolus thermophilus sulfur-oxidizing gill endosymbiont.</title>
        <authorList>
            <person name="Ponnudurai R."/>
            <person name="Kleiner M."/>
            <person name="Sayavedra L."/>
            <person name="Thuermer A."/>
            <person name="Felbeck H."/>
            <person name="Schlueter R."/>
            <person name="Schweder T."/>
            <person name="Markert S."/>
        </authorList>
    </citation>
    <scope>NUCLEOTIDE SEQUENCE [LARGE SCALE GENOMIC DNA]</scope>
    <source>
        <strain evidence="3">BAT/CrabSpa'14</strain>
    </source>
</reference>
<evidence type="ECO:0000313" key="2">
    <source>
        <dbReference type="EMBL" id="OIR24231.1"/>
    </source>
</evidence>
<dbReference type="AlphaFoldDB" id="A0A1J5UIZ1"/>